<reference evidence="5" key="1">
    <citation type="submission" date="2023-07" db="EMBL/GenBank/DDBJ databases">
        <title>Paracoccus sp. MBLB3053 whole genome sequence.</title>
        <authorList>
            <person name="Hwang C.Y."/>
            <person name="Cho E.-S."/>
            <person name="Seo M.-J."/>
        </authorList>
    </citation>
    <scope>NUCLEOTIDE SEQUENCE [LARGE SCALE GENOMIC DNA]</scope>
    <source>
        <strain evidence="5">MBLB3053</strain>
    </source>
</reference>
<dbReference type="InterPro" id="IPR017938">
    <property type="entry name" value="Riboflavin_synthase-like_b-brl"/>
</dbReference>
<dbReference type="PROSITE" id="PS51384">
    <property type="entry name" value="FAD_FR"/>
    <property type="match status" value="1"/>
</dbReference>
<name>A0ABU2HXV0_9RHOB</name>
<dbReference type="InterPro" id="IPR039261">
    <property type="entry name" value="FNR_nucleotide-bd"/>
</dbReference>
<dbReference type="InterPro" id="IPR039374">
    <property type="entry name" value="SIP_fam"/>
</dbReference>
<evidence type="ECO:0000256" key="1">
    <source>
        <dbReference type="ARBA" id="ARBA00035644"/>
    </source>
</evidence>
<dbReference type="InterPro" id="IPR013113">
    <property type="entry name" value="SIP_FAD-bd"/>
</dbReference>
<dbReference type="SUPFAM" id="SSF63380">
    <property type="entry name" value="Riboflavin synthase domain-like"/>
    <property type="match status" value="1"/>
</dbReference>
<sequence length="422" mass="46697">MKHKARGGHRRGRGPFDYGELRLFLLALIAEAPSHGYELIRAIEARSAGRYIPSPGVVYPNLAALEDMGHIQTEPSAGRKSFAITTEGQAFLAANRASVQAMLTRDWAKAEEGRDPIRAGMHEIKSALTEVLRHDPGEERISSIAALLQSTAQTIRSQSIPDPASRQDSRRGGRTTGMDQIITRHRFDTRRRVLSVQEKTWVTPNMIRFVLHSEELADFQSLGPDDHIKLFFETGAEKPEMRDYTPRAFDRESRTLTLDFAIHEAGPATQWAVDAEIGAKLSIGGPRGSTVIAPVFDWWLLIGDETALPAMGRWVEEMPEGMQVVTFGLVTDPAEEQVWQSRASHQAKWLHRADPADPAPVLAGVGEFALPEGRGFIWIAAEAGVARALRDHFEHRGHPREGLKAAGYWLKGEADASVKSLD</sequence>
<dbReference type="InterPro" id="IPR005149">
    <property type="entry name" value="Tscrpt_reg_PadR_N"/>
</dbReference>
<evidence type="ECO:0000256" key="2">
    <source>
        <dbReference type="SAM" id="MobiDB-lite"/>
    </source>
</evidence>
<dbReference type="Pfam" id="PF03551">
    <property type="entry name" value="PadR"/>
    <property type="match status" value="1"/>
</dbReference>
<dbReference type="RefSeq" id="WP_311162652.1">
    <property type="nucleotide sequence ID" value="NZ_JAVQLW010000005.1"/>
</dbReference>
<comment type="similarity">
    <text evidence="1">Belongs to the SIP oxidoreductase family.</text>
</comment>
<dbReference type="Pfam" id="PF04954">
    <property type="entry name" value="SIP"/>
    <property type="match status" value="1"/>
</dbReference>
<evidence type="ECO:0000313" key="4">
    <source>
        <dbReference type="EMBL" id="MDS9469887.1"/>
    </source>
</evidence>
<gene>
    <name evidence="4" type="ORF">RGQ15_20235</name>
</gene>
<accession>A0ABU2HXV0</accession>
<dbReference type="EMBL" id="JAVQLW010000005">
    <property type="protein sequence ID" value="MDS9469887.1"/>
    <property type="molecule type" value="Genomic_DNA"/>
</dbReference>
<dbReference type="Gene3D" id="1.10.10.10">
    <property type="entry name" value="Winged helix-like DNA-binding domain superfamily/Winged helix DNA-binding domain"/>
    <property type="match status" value="1"/>
</dbReference>
<dbReference type="InterPro" id="IPR017927">
    <property type="entry name" value="FAD-bd_FR_type"/>
</dbReference>
<evidence type="ECO:0000259" key="3">
    <source>
        <dbReference type="PROSITE" id="PS51384"/>
    </source>
</evidence>
<keyword evidence="5" id="KW-1185">Reference proteome</keyword>
<dbReference type="Proteomes" id="UP001269144">
    <property type="component" value="Unassembled WGS sequence"/>
</dbReference>
<proteinExistence type="inferred from homology"/>
<feature type="domain" description="FAD-binding FR-type" evidence="3">
    <location>
        <begin position="189"/>
        <end position="293"/>
    </location>
</feature>
<dbReference type="PANTHER" id="PTHR30157">
    <property type="entry name" value="FERRIC REDUCTASE, NADPH-DEPENDENT"/>
    <property type="match status" value="1"/>
</dbReference>
<dbReference type="InterPro" id="IPR007037">
    <property type="entry name" value="SIP_rossman_dom"/>
</dbReference>
<protein>
    <submittedName>
        <fullName evidence="4">SIP domain-containing protein</fullName>
    </submittedName>
</protein>
<dbReference type="Pfam" id="PF08021">
    <property type="entry name" value="FAD_binding_9"/>
    <property type="match status" value="1"/>
</dbReference>
<dbReference type="PANTHER" id="PTHR30157:SF0">
    <property type="entry name" value="NADPH-DEPENDENT FERRIC-CHELATE REDUCTASE"/>
    <property type="match status" value="1"/>
</dbReference>
<dbReference type="InterPro" id="IPR036390">
    <property type="entry name" value="WH_DNA-bd_sf"/>
</dbReference>
<dbReference type="SUPFAM" id="SSF46785">
    <property type="entry name" value="Winged helix' DNA-binding domain"/>
    <property type="match status" value="1"/>
</dbReference>
<dbReference type="Gene3D" id="2.40.30.10">
    <property type="entry name" value="Translation factors"/>
    <property type="match status" value="1"/>
</dbReference>
<dbReference type="CDD" id="cd06193">
    <property type="entry name" value="siderophore_interacting"/>
    <property type="match status" value="1"/>
</dbReference>
<organism evidence="4 5">
    <name type="scientific">Paracoccus aurantius</name>
    <dbReference type="NCBI Taxonomy" id="3073814"/>
    <lineage>
        <taxon>Bacteria</taxon>
        <taxon>Pseudomonadati</taxon>
        <taxon>Pseudomonadota</taxon>
        <taxon>Alphaproteobacteria</taxon>
        <taxon>Rhodobacterales</taxon>
        <taxon>Paracoccaceae</taxon>
        <taxon>Paracoccus</taxon>
    </lineage>
</organism>
<evidence type="ECO:0000313" key="5">
    <source>
        <dbReference type="Proteomes" id="UP001269144"/>
    </source>
</evidence>
<feature type="region of interest" description="Disordered" evidence="2">
    <location>
        <begin position="154"/>
        <end position="178"/>
    </location>
</feature>
<dbReference type="Gene3D" id="3.40.50.80">
    <property type="entry name" value="Nucleotide-binding domain of ferredoxin-NADP reductase (FNR) module"/>
    <property type="match status" value="1"/>
</dbReference>
<comment type="caution">
    <text evidence="4">The sequence shown here is derived from an EMBL/GenBank/DDBJ whole genome shotgun (WGS) entry which is preliminary data.</text>
</comment>
<dbReference type="InterPro" id="IPR036388">
    <property type="entry name" value="WH-like_DNA-bd_sf"/>
</dbReference>